<evidence type="ECO:0000256" key="1">
    <source>
        <dbReference type="ARBA" id="ARBA00011073"/>
    </source>
</evidence>
<dbReference type="GO" id="GO:0006508">
    <property type="term" value="P:proteolysis"/>
    <property type="evidence" value="ECO:0007669"/>
    <property type="project" value="UniProtKB-KW"/>
</dbReference>
<comment type="similarity">
    <text evidence="1 5 6">Belongs to the peptidase S8 family.</text>
</comment>
<dbReference type="PROSITE" id="PS00138">
    <property type="entry name" value="SUBTILASE_SER"/>
    <property type="match status" value="1"/>
</dbReference>
<accession>A0A2L2BPB5</accession>
<evidence type="ECO:0000256" key="2">
    <source>
        <dbReference type="ARBA" id="ARBA00022670"/>
    </source>
</evidence>
<dbReference type="InterPro" id="IPR023828">
    <property type="entry name" value="Peptidase_S8_Ser-AS"/>
</dbReference>
<evidence type="ECO:0000256" key="8">
    <source>
        <dbReference type="SAM" id="SignalP"/>
    </source>
</evidence>
<keyword evidence="7" id="KW-1133">Transmembrane helix</keyword>
<feature type="signal peptide" evidence="8">
    <location>
        <begin position="1"/>
        <end position="31"/>
    </location>
</feature>
<evidence type="ECO:0000259" key="9">
    <source>
        <dbReference type="Pfam" id="PF00082"/>
    </source>
</evidence>
<keyword evidence="3 5" id="KW-0378">Hydrolase</keyword>
<dbReference type="PROSITE" id="PS00136">
    <property type="entry name" value="SUBTILASE_ASP"/>
    <property type="match status" value="1"/>
</dbReference>
<dbReference type="InterPro" id="IPR036852">
    <property type="entry name" value="Peptidase_S8/S53_dom_sf"/>
</dbReference>
<dbReference type="RefSeq" id="WP_245867983.1">
    <property type="nucleotide sequence ID" value="NZ_CP026923.1"/>
</dbReference>
<evidence type="ECO:0000256" key="6">
    <source>
        <dbReference type="RuleBase" id="RU003355"/>
    </source>
</evidence>
<dbReference type="CDD" id="cd00306">
    <property type="entry name" value="Peptidases_S8_S53"/>
    <property type="match status" value="1"/>
</dbReference>
<keyword evidence="7" id="KW-0472">Membrane</keyword>
<proteinExistence type="inferred from homology"/>
<evidence type="ECO:0000256" key="3">
    <source>
        <dbReference type="ARBA" id="ARBA00022801"/>
    </source>
</evidence>
<dbReference type="Gene3D" id="3.40.50.200">
    <property type="entry name" value="Peptidase S8/S53 domain"/>
    <property type="match status" value="1"/>
</dbReference>
<reference evidence="10 11" key="1">
    <citation type="submission" date="2018-02" db="EMBL/GenBank/DDBJ databases">
        <title>Complete genome of the streamlined marine actinobacterium Pontimonas salivibrio CL-TW6 adapted to coastal planktonic lifestype.</title>
        <authorList>
            <person name="Cho B.C."/>
            <person name="Hardies S.C."/>
            <person name="Jang G.I."/>
            <person name="Hwang C.Y."/>
        </authorList>
    </citation>
    <scope>NUCLEOTIDE SEQUENCE [LARGE SCALE GENOMIC DNA]</scope>
    <source>
        <strain evidence="10 11">CL-TW6</strain>
    </source>
</reference>
<evidence type="ECO:0000256" key="5">
    <source>
        <dbReference type="PROSITE-ProRule" id="PRU01240"/>
    </source>
</evidence>
<evidence type="ECO:0000313" key="11">
    <source>
        <dbReference type="Proteomes" id="UP000243077"/>
    </source>
</evidence>
<dbReference type="InterPro" id="IPR015500">
    <property type="entry name" value="Peptidase_S8_subtilisin-rel"/>
</dbReference>
<organism evidence="10 11">
    <name type="scientific">Pontimonas salivibrio</name>
    <dbReference type="NCBI Taxonomy" id="1159327"/>
    <lineage>
        <taxon>Bacteria</taxon>
        <taxon>Bacillati</taxon>
        <taxon>Actinomycetota</taxon>
        <taxon>Actinomycetes</taxon>
        <taxon>Micrococcales</taxon>
        <taxon>Microbacteriaceae</taxon>
        <taxon>Pontimonas</taxon>
    </lineage>
</organism>
<keyword evidence="8" id="KW-0732">Signal</keyword>
<feature type="chain" id="PRO_5018258196" evidence="8">
    <location>
        <begin position="32"/>
        <end position="414"/>
    </location>
</feature>
<sequence>MFSRSVTRLVGGVLLGALCVTLGVNAPVAHADEVRDRQYWLDEFGITDAWSVTRGAGVTIAIIDTGVDGNHEDLRGAVIGGTDVSGLGSVNGQTPVGSSSEHGTMVASLAAGRGHGGDDGIIGSAPEASILSVSMSFQNTTIPADEQIAEAVIWAVDNGADVISLSLTRNTREWPVSWDKAFGYAEDNDVVVVAAAGNRSAGTEVVGAPATMPGVLTVGGVDQSGVASAQASSQGITIGVMAPSENLVGALPGEGYAVWAGTSGATPIVSGIVALVRAAYPGLDAANVVNRILATATPVTPSIPDPLYGFGLVDAYQAVAADVPLVSANPLGTIDEWVEIYRRGDDQQVVYPLGPIVAPEVPFAGESQPVTARTDPGFVEQIPLLMVGGGVALVVLLAIGAGFSVLHARNKPLD</sequence>
<feature type="transmembrane region" description="Helical" evidence="7">
    <location>
        <begin position="382"/>
        <end position="406"/>
    </location>
</feature>
<dbReference type="InterPro" id="IPR023827">
    <property type="entry name" value="Peptidase_S8_Asp-AS"/>
</dbReference>
<dbReference type="PROSITE" id="PS51892">
    <property type="entry name" value="SUBTILASE"/>
    <property type="match status" value="1"/>
</dbReference>
<dbReference type="PRINTS" id="PR00723">
    <property type="entry name" value="SUBTILISIN"/>
</dbReference>
<feature type="active site" description="Charge relay system" evidence="5">
    <location>
        <position position="102"/>
    </location>
</feature>
<dbReference type="KEGG" id="psai:C3B54_11518"/>
<dbReference type="PANTHER" id="PTHR43806">
    <property type="entry name" value="PEPTIDASE S8"/>
    <property type="match status" value="1"/>
</dbReference>
<feature type="active site" description="Charge relay system" evidence="5">
    <location>
        <position position="64"/>
    </location>
</feature>
<gene>
    <name evidence="10" type="ORF">C3B54_11518</name>
</gene>
<dbReference type="EMBL" id="CP026923">
    <property type="protein sequence ID" value="AVG23509.1"/>
    <property type="molecule type" value="Genomic_DNA"/>
</dbReference>
<dbReference type="PANTHER" id="PTHR43806:SF11">
    <property type="entry name" value="CEREVISIN-RELATED"/>
    <property type="match status" value="1"/>
</dbReference>
<keyword evidence="7" id="KW-0812">Transmembrane</keyword>
<dbReference type="InterPro" id="IPR022398">
    <property type="entry name" value="Peptidase_S8_His-AS"/>
</dbReference>
<dbReference type="GO" id="GO:0004252">
    <property type="term" value="F:serine-type endopeptidase activity"/>
    <property type="evidence" value="ECO:0007669"/>
    <property type="project" value="UniProtKB-UniRule"/>
</dbReference>
<keyword evidence="4 5" id="KW-0720">Serine protease</keyword>
<evidence type="ECO:0000256" key="7">
    <source>
        <dbReference type="SAM" id="Phobius"/>
    </source>
</evidence>
<dbReference type="PROSITE" id="PS00137">
    <property type="entry name" value="SUBTILASE_HIS"/>
    <property type="match status" value="1"/>
</dbReference>
<dbReference type="SUPFAM" id="SSF52743">
    <property type="entry name" value="Subtilisin-like"/>
    <property type="match status" value="1"/>
</dbReference>
<feature type="domain" description="Peptidase S8/S53" evidence="9">
    <location>
        <begin position="55"/>
        <end position="311"/>
    </location>
</feature>
<evidence type="ECO:0000313" key="10">
    <source>
        <dbReference type="EMBL" id="AVG23509.1"/>
    </source>
</evidence>
<keyword evidence="2 5" id="KW-0645">Protease</keyword>
<dbReference type="InterPro" id="IPR050131">
    <property type="entry name" value="Peptidase_S8_subtilisin-like"/>
</dbReference>
<evidence type="ECO:0000256" key="4">
    <source>
        <dbReference type="ARBA" id="ARBA00022825"/>
    </source>
</evidence>
<name>A0A2L2BPB5_9MICO</name>
<protein>
    <submittedName>
        <fullName evidence="10">Subtilisin</fullName>
    </submittedName>
</protein>
<dbReference type="AlphaFoldDB" id="A0A2L2BPB5"/>
<keyword evidence="11" id="KW-1185">Reference proteome</keyword>
<dbReference type="InterPro" id="IPR000209">
    <property type="entry name" value="Peptidase_S8/S53_dom"/>
</dbReference>
<feature type="active site" description="Charge relay system" evidence="5">
    <location>
        <position position="263"/>
    </location>
</feature>
<dbReference type="Proteomes" id="UP000243077">
    <property type="component" value="Chromosome"/>
</dbReference>
<dbReference type="Pfam" id="PF00082">
    <property type="entry name" value="Peptidase_S8"/>
    <property type="match status" value="1"/>
</dbReference>